<proteinExistence type="inferred from homology"/>
<dbReference type="PANTHER" id="PTHR34477:SF5">
    <property type="entry name" value="BSL5627 PROTEIN"/>
    <property type="match status" value="1"/>
</dbReference>
<dbReference type="PROSITE" id="PS50164">
    <property type="entry name" value="GIY_YIG"/>
    <property type="match status" value="1"/>
</dbReference>
<dbReference type="InterPro" id="IPR035901">
    <property type="entry name" value="GIY-YIG_endonuc_sf"/>
</dbReference>
<evidence type="ECO:0000259" key="2">
    <source>
        <dbReference type="PROSITE" id="PS50164"/>
    </source>
</evidence>
<dbReference type="Gene3D" id="3.40.1440.10">
    <property type="entry name" value="GIY-YIG endonuclease"/>
    <property type="match status" value="1"/>
</dbReference>
<dbReference type="EMBL" id="JAHWXP010000002">
    <property type="protein sequence ID" value="MBY8336812.1"/>
    <property type="molecule type" value="Genomic_DNA"/>
</dbReference>
<gene>
    <name evidence="3" type="ORF">KYN89_07105</name>
</gene>
<comment type="similarity">
    <text evidence="1">Belongs to the UPF0213 family.</text>
</comment>
<dbReference type="RefSeq" id="WP_222824441.1">
    <property type="nucleotide sequence ID" value="NZ_JAHWXP010000002.1"/>
</dbReference>
<protein>
    <submittedName>
        <fullName evidence="3">GIY-YIG nuclease family protein</fullName>
    </submittedName>
</protein>
<evidence type="ECO:0000313" key="3">
    <source>
        <dbReference type="EMBL" id="MBY8336812.1"/>
    </source>
</evidence>
<dbReference type="SUPFAM" id="SSF82771">
    <property type="entry name" value="GIY-YIG endonuclease"/>
    <property type="match status" value="1"/>
</dbReference>
<feature type="domain" description="GIY-YIG" evidence="2">
    <location>
        <begin position="4"/>
        <end position="81"/>
    </location>
</feature>
<dbReference type="InterPro" id="IPR000305">
    <property type="entry name" value="GIY-YIG_endonuc"/>
</dbReference>
<accession>A0ABS7PCL8</accession>
<evidence type="ECO:0000313" key="4">
    <source>
        <dbReference type="Proteomes" id="UP000759298"/>
    </source>
</evidence>
<dbReference type="Pfam" id="PF01541">
    <property type="entry name" value="GIY-YIG"/>
    <property type="match status" value="1"/>
</dbReference>
<dbReference type="CDD" id="cd10448">
    <property type="entry name" value="GIY-YIG_unchar_3"/>
    <property type="match status" value="1"/>
</dbReference>
<name>A0ABS7PCL8_9SPHN</name>
<evidence type="ECO:0000256" key="1">
    <source>
        <dbReference type="ARBA" id="ARBA00007435"/>
    </source>
</evidence>
<keyword evidence="4" id="KW-1185">Reference proteome</keyword>
<reference evidence="3 4" key="1">
    <citation type="submission" date="2021-07" db="EMBL/GenBank/DDBJ databases">
        <title>Alteriqipengyuania abyssalis NZ-12B nov, sp.nov isolated from deep sea sponge in pacific ocean.</title>
        <authorList>
            <person name="Tareen S."/>
            <person name="Wink J."/>
        </authorList>
    </citation>
    <scope>NUCLEOTIDE SEQUENCE [LARGE SCALE GENOMIC DNA]</scope>
    <source>
        <strain evidence="3 4">NZ-12B</strain>
    </source>
</reference>
<dbReference type="InterPro" id="IPR050190">
    <property type="entry name" value="UPF0213_domain"/>
</dbReference>
<dbReference type="PANTHER" id="PTHR34477">
    <property type="entry name" value="UPF0213 PROTEIN YHBQ"/>
    <property type="match status" value="1"/>
</dbReference>
<comment type="caution">
    <text evidence="3">The sequence shown here is derived from an EMBL/GenBank/DDBJ whole genome shotgun (WGS) entry which is preliminary data.</text>
</comment>
<organism evidence="3 4">
    <name type="scientific">Alteriqipengyuania abyssalis</name>
    <dbReference type="NCBI Taxonomy" id="2860200"/>
    <lineage>
        <taxon>Bacteria</taxon>
        <taxon>Pseudomonadati</taxon>
        <taxon>Pseudomonadota</taxon>
        <taxon>Alphaproteobacteria</taxon>
        <taxon>Sphingomonadales</taxon>
        <taxon>Erythrobacteraceae</taxon>
        <taxon>Alteriqipengyuania</taxon>
    </lineage>
</organism>
<dbReference type="Proteomes" id="UP000759298">
    <property type="component" value="Unassembled WGS sequence"/>
</dbReference>
<sequence length="101" mass="11962">MRTFEPTVYILASRYRGALYTGVTSDLLARIHQHRCGTFDGYAKRRGIESLVWFERHDDIEIAIRREKTIKRWSRQWKFNTIEASNSEWRDLAVDLGFSPP</sequence>